<comment type="caution">
    <text evidence="3">The sequence shown here is derived from an EMBL/GenBank/DDBJ whole genome shotgun (WGS) entry which is preliminary data.</text>
</comment>
<proteinExistence type="predicted"/>
<protein>
    <submittedName>
        <fullName evidence="3">Type 1 fimbrial protein</fullName>
    </submittedName>
</protein>
<dbReference type="Pfam" id="PF00419">
    <property type="entry name" value="Fimbrial"/>
    <property type="match status" value="1"/>
</dbReference>
<organism evidence="3 4">
    <name type="scientific">Vibrio metschnikovii</name>
    <dbReference type="NCBI Taxonomy" id="28172"/>
    <lineage>
        <taxon>Bacteria</taxon>
        <taxon>Pseudomonadati</taxon>
        <taxon>Pseudomonadota</taxon>
        <taxon>Gammaproteobacteria</taxon>
        <taxon>Vibrionales</taxon>
        <taxon>Vibrionaceae</taxon>
        <taxon>Vibrio</taxon>
    </lineage>
</organism>
<feature type="signal peptide" evidence="1">
    <location>
        <begin position="1"/>
        <end position="19"/>
    </location>
</feature>
<dbReference type="InterPro" id="IPR008966">
    <property type="entry name" value="Adhesion_dom_sf"/>
</dbReference>
<dbReference type="EMBL" id="JACRUP010000003">
    <property type="protein sequence ID" value="MBC5850906.1"/>
    <property type="molecule type" value="Genomic_DNA"/>
</dbReference>
<evidence type="ECO:0000256" key="1">
    <source>
        <dbReference type="SAM" id="SignalP"/>
    </source>
</evidence>
<dbReference type="Gene3D" id="2.60.40.1090">
    <property type="entry name" value="Fimbrial-type adhesion domain"/>
    <property type="match status" value="1"/>
</dbReference>
<feature type="domain" description="Fimbrial-type adhesion" evidence="2">
    <location>
        <begin position="31"/>
        <end position="176"/>
    </location>
</feature>
<gene>
    <name evidence="3" type="ORF">H8Q88_08000</name>
</gene>
<dbReference type="PANTHER" id="PTHR33420:SF26">
    <property type="entry name" value="FIMBRIAL SUBUNIT"/>
    <property type="match status" value="1"/>
</dbReference>
<evidence type="ECO:0000259" key="2">
    <source>
        <dbReference type="Pfam" id="PF00419"/>
    </source>
</evidence>
<evidence type="ECO:0000313" key="4">
    <source>
        <dbReference type="Proteomes" id="UP000615796"/>
    </source>
</evidence>
<keyword evidence="4" id="KW-1185">Reference proteome</keyword>
<dbReference type="PANTHER" id="PTHR33420">
    <property type="entry name" value="FIMBRIAL SUBUNIT ELFA-RELATED"/>
    <property type="match status" value="1"/>
</dbReference>
<reference evidence="3" key="1">
    <citation type="submission" date="2020-08" db="EMBL/GenBank/DDBJ databases">
        <title>Genome Sequencing and Pan-Genome Analysis of Migratory bird Vibrio Strains, Inner Mongolia.</title>
        <authorList>
            <person name="Zheng L."/>
        </authorList>
    </citation>
    <scope>NUCLEOTIDE SEQUENCE</scope>
    <source>
        <strain evidence="3">M13F</strain>
    </source>
</reference>
<dbReference type="InterPro" id="IPR000259">
    <property type="entry name" value="Adhesion_dom_fimbrial"/>
</dbReference>
<dbReference type="AlphaFoldDB" id="A0A9X0R8P1"/>
<accession>A0A9X0R8P1</accession>
<dbReference type="InterPro" id="IPR050263">
    <property type="entry name" value="Bact_Fimbrial_Adh_Pro"/>
</dbReference>
<sequence length="177" mass="18368">MKKTIIASAILMMSASVFAADAPVDHGHGVINFVGSIVDAPCSIAPESVDQTIQMGQISNVLLEKNGETPLRPIEVHLESCSLETAKAATMTFTGNGDAVMTKSLAIQGSGKGAAIALVNMHDSSSIELGTKTKGISLIEGENILNFGAKLVGTVKEGEKAVPGEFTATANFMISYE</sequence>
<dbReference type="GO" id="GO:0043709">
    <property type="term" value="P:cell adhesion involved in single-species biofilm formation"/>
    <property type="evidence" value="ECO:0007669"/>
    <property type="project" value="TreeGrafter"/>
</dbReference>
<dbReference type="Proteomes" id="UP000615796">
    <property type="component" value="Unassembled WGS sequence"/>
</dbReference>
<dbReference type="RefSeq" id="WP_110166548.1">
    <property type="nucleotide sequence ID" value="NZ_JACRUP010000003.1"/>
</dbReference>
<dbReference type="SUPFAM" id="SSF49401">
    <property type="entry name" value="Bacterial adhesins"/>
    <property type="match status" value="1"/>
</dbReference>
<dbReference type="GO" id="GO:0009289">
    <property type="term" value="C:pilus"/>
    <property type="evidence" value="ECO:0007669"/>
    <property type="project" value="InterPro"/>
</dbReference>
<feature type="chain" id="PRO_5040860822" evidence="1">
    <location>
        <begin position="20"/>
        <end position="177"/>
    </location>
</feature>
<keyword evidence="1" id="KW-0732">Signal</keyword>
<evidence type="ECO:0000313" key="3">
    <source>
        <dbReference type="EMBL" id="MBC5850906.1"/>
    </source>
</evidence>
<name>A0A9X0R8P1_VIBME</name>
<dbReference type="InterPro" id="IPR036937">
    <property type="entry name" value="Adhesion_dom_fimbrial_sf"/>
</dbReference>